<evidence type="ECO:0000313" key="3">
    <source>
        <dbReference type="EMBL" id="PWA46306.1"/>
    </source>
</evidence>
<evidence type="ECO:0000256" key="1">
    <source>
        <dbReference type="SAM" id="MobiDB-lite"/>
    </source>
</evidence>
<dbReference type="AlphaFoldDB" id="A0A2U1LBD9"/>
<keyword evidence="4" id="KW-1185">Reference proteome</keyword>
<gene>
    <name evidence="3" type="ORF">CTI12_AA413550</name>
</gene>
<proteinExistence type="predicted"/>
<dbReference type="EMBL" id="PKPP01010348">
    <property type="protein sequence ID" value="PWA46306.1"/>
    <property type="molecule type" value="Genomic_DNA"/>
</dbReference>
<name>A0A2U1LBD9_ARTAN</name>
<organism evidence="3 4">
    <name type="scientific">Artemisia annua</name>
    <name type="common">Sweet wormwood</name>
    <dbReference type="NCBI Taxonomy" id="35608"/>
    <lineage>
        <taxon>Eukaryota</taxon>
        <taxon>Viridiplantae</taxon>
        <taxon>Streptophyta</taxon>
        <taxon>Embryophyta</taxon>
        <taxon>Tracheophyta</taxon>
        <taxon>Spermatophyta</taxon>
        <taxon>Magnoliopsida</taxon>
        <taxon>eudicotyledons</taxon>
        <taxon>Gunneridae</taxon>
        <taxon>Pentapetalae</taxon>
        <taxon>asterids</taxon>
        <taxon>campanulids</taxon>
        <taxon>Asterales</taxon>
        <taxon>Asteraceae</taxon>
        <taxon>Asteroideae</taxon>
        <taxon>Anthemideae</taxon>
        <taxon>Artemisiinae</taxon>
        <taxon>Artemisia</taxon>
    </lineage>
</organism>
<feature type="domain" description="F-box" evidence="2">
    <location>
        <begin position="7"/>
        <end position="42"/>
    </location>
</feature>
<feature type="region of interest" description="Disordered" evidence="1">
    <location>
        <begin position="169"/>
        <end position="198"/>
    </location>
</feature>
<dbReference type="Proteomes" id="UP000245207">
    <property type="component" value="Unassembled WGS sequence"/>
</dbReference>
<dbReference type="Pfam" id="PF00646">
    <property type="entry name" value="F-box"/>
    <property type="match status" value="1"/>
</dbReference>
<accession>A0A2U1LBD9</accession>
<dbReference type="InterPro" id="IPR001810">
    <property type="entry name" value="F-box_dom"/>
</dbReference>
<reference evidence="3 4" key="1">
    <citation type="journal article" date="2018" name="Mol. Plant">
        <title>The genome of Artemisia annua provides insight into the evolution of Asteraceae family and artemisinin biosynthesis.</title>
        <authorList>
            <person name="Shen Q."/>
            <person name="Zhang L."/>
            <person name="Liao Z."/>
            <person name="Wang S."/>
            <person name="Yan T."/>
            <person name="Shi P."/>
            <person name="Liu M."/>
            <person name="Fu X."/>
            <person name="Pan Q."/>
            <person name="Wang Y."/>
            <person name="Lv Z."/>
            <person name="Lu X."/>
            <person name="Zhang F."/>
            <person name="Jiang W."/>
            <person name="Ma Y."/>
            <person name="Chen M."/>
            <person name="Hao X."/>
            <person name="Li L."/>
            <person name="Tang Y."/>
            <person name="Lv G."/>
            <person name="Zhou Y."/>
            <person name="Sun X."/>
            <person name="Brodelius P.E."/>
            <person name="Rose J.K.C."/>
            <person name="Tang K."/>
        </authorList>
    </citation>
    <scope>NUCLEOTIDE SEQUENCE [LARGE SCALE GENOMIC DNA]</scope>
    <source>
        <strain evidence="4">cv. Huhao1</strain>
        <tissue evidence="3">Leaf</tissue>
    </source>
</reference>
<feature type="region of interest" description="Disordered" evidence="1">
    <location>
        <begin position="41"/>
        <end position="70"/>
    </location>
</feature>
<sequence length="304" mass="33880">MDRYRPWSDLPIELLSPIADQLALIELLSFHGTCKGFRSASTTASAKNGKPNANEPSASKEGLNGAASQPNVSSKVIMNDSTKITKENGYFKDDINLGQLWSTIKKLSEEEKVLDLNSTNDLDGGLESSNSMPITSEVLTTTQSVPTVLTASKNESLWVQFSKNREASTSKNQLSMSITDESDDDETQNPPEHVRLRRPSDRIIQRKLAKQLNGQGSTPNTTLDVDQACRMDIYTARLHDGATVAVADMVENGRWKWPNSWLTLFPVLNSIEVPALQNSEKDYTMWKCNDGRTKHYVTKQVWQD</sequence>
<evidence type="ECO:0000313" key="4">
    <source>
        <dbReference type="Proteomes" id="UP000245207"/>
    </source>
</evidence>
<comment type="caution">
    <text evidence="3">The sequence shown here is derived from an EMBL/GenBank/DDBJ whole genome shotgun (WGS) entry which is preliminary data.</text>
</comment>
<feature type="compositionally biased region" description="Polar residues" evidence="1">
    <location>
        <begin position="169"/>
        <end position="179"/>
    </location>
</feature>
<evidence type="ECO:0000259" key="2">
    <source>
        <dbReference type="Pfam" id="PF00646"/>
    </source>
</evidence>
<protein>
    <submittedName>
        <fullName evidence="3">F-box domain-containing protein</fullName>
    </submittedName>
</protein>